<dbReference type="Proteomes" id="UP000027135">
    <property type="component" value="Unassembled WGS sequence"/>
</dbReference>
<keyword evidence="2" id="KW-1185">Reference proteome</keyword>
<proteinExistence type="predicted"/>
<name>A0A067QW83_ZOONE</name>
<gene>
    <name evidence="1" type="ORF">L798_15611</name>
</gene>
<evidence type="ECO:0000313" key="2">
    <source>
        <dbReference type="Proteomes" id="UP000027135"/>
    </source>
</evidence>
<dbReference type="InParanoid" id="A0A067QW83"/>
<accession>A0A067QW83</accession>
<protein>
    <submittedName>
        <fullName evidence="1">Uncharacterized protein</fullName>
    </submittedName>
</protein>
<dbReference type="EMBL" id="KK853180">
    <property type="protein sequence ID" value="KDR10198.1"/>
    <property type="molecule type" value="Genomic_DNA"/>
</dbReference>
<organism evidence="1 2">
    <name type="scientific">Zootermopsis nevadensis</name>
    <name type="common">Dampwood termite</name>
    <dbReference type="NCBI Taxonomy" id="136037"/>
    <lineage>
        <taxon>Eukaryota</taxon>
        <taxon>Metazoa</taxon>
        <taxon>Ecdysozoa</taxon>
        <taxon>Arthropoda</taxon>
        <taxon>Hexapoda</taxon>
        <taxon>Insecta</taxon>
        <taxon>Pterygota</taxon>
        <taxon>Neoptera</taxon>
        <taxon>Polyneoptera</taxon>
        <taxon>Dictyoptera</taxon>
        <taxon>Blattodea</taxon>
        <taxon>Blattoidea</taxon>
        <taxon>Termitoidae</taxon>
        <taxon>Termopsidae</taxon>
        <taxon>Zootermopsis</taxon>
    </lineage>
</organism>
<sequence>MNDNEFYDDMPADNILLEDEAEDKLLARALEESLRHYREVEIPLRQSQLIDEKSQTAKPGTSQDDAFSRYESGAGIYKQNWKGVQFGVH</sequence>
<reference evidence="1 2" key="1">
    <citation type="journal article" date="2014" name="Nat. Commun.">
        <title>Molecular traces of alternative social organization in a termite genome.</title>
        <authorList>
            <person name="Terrapon N."/>
            <person name="Li C."/>
            <person name="Robertson H.M."/>
            <person name="Ji L."/>
            <person name="Meng X."/>
            <person name="Booth W."/>
            <person name="Chen Z."/>
            <person name="Childers C.P."/>
            <person name="Glastad K.M."/>
            <person name="Gokhale K."/>
            <person name="Gowin J."/>
            <person name="Gronenberg W."/>
            <person name="Hermansen R.A."/>
            <person name="Hu H."/>
            <person name="Hunt B.G."/>
            <person name="Huylmans A.K."/>
            <person name="Khalil S.M."/>
            <person name="Mitchell R.D."/>
            <person name="Munoz-Torres M.C."/>
            <person name="Mustard J.A."/>
            <person name="Pan H."/>
            <person name="Reese J.T."/>
            <person name="Scharf M.E."/>
            <person name="Sun F."/>
            <person name="Vogel H."/>
            <person name="Xiao J."/>
            <person name="Yang W."/>
            <person name="Yang Z."/>
            <person name="Yang Z."/>
            <person name="Zhou J."/>
            <person name="Zhu J."/>
            <person name="Brent C.S."/>
            <person name="Elsik C.G."/>
            <person name="Goodisman M.A."/>
            <person name="Liberles D.A."/>
            <person name="Roe R.M."/>
            <person name="Vargo E.L."/>
            <person name="Vilcinskas A."/>
            <person name="Wang J."/>
            <person name="Bornberg-Bauer E."/>
            <person name="Korb J."/>
            <person name="Zhang G."/>
            <person name="Liebig J."/>
        </authorList>
    </citation>
    <scope>NUCLEOTIDE SEQUENCE [LARGE SCALE GENOMIC DNA]</scope>
    <source>
        <tissue evidence="1">Whole organism</tissue>
    </source>
</reference>
<evidence type="ECO:0000313" key="1">
    <source>
        <dbReference type="EMBL" id="KDR10198.1"/>
    </source>
</evidence>
<dbReference type="AlphaFoldDB" id="A0A067QW83"/>